<dbReference type="STRING" id="39966.A0A369J7K1"/>
<proteinExistence type="predicted"/>
<evidence type="ECO:0000313" key="1">
    <source>
        <dbReference type="EMBL" id="RDB14826.1"/>
    </source>
</evidence>
<comment type="caution">
    <text evidence="1">The sequence shown here is derived from an EMBL/GenBank/DDBJ whole genome shotgun (WGS) entry which is preliminary data.</text>
</comment>
<name>A0A369J7K1_HYPMA</name>
<dbReference type="OrthoDB" id="1937206at2759"/>
<dbReference type="GO" id="GO:0004519">
    <property type="term" value="F:endonuclease activity"/>
    <property type="evidence" value="ECO:0007669"/>
    <property type="project" value="UniProtKB-KW"/>
</dbReference>
<evidence type="ECO:0000313" key="2">
    <source>
        <dbReference type="Proteomes" id="UP000076154"/>
    </source>
</evidence>
<dbReference type="EMBL" id="LUEZ02000096">
    <property type="protein sequence ID" value="RDB14826.1"/>
    <property type="molecule type" value="Genomic_DNA"/>
</dbReference>
<keyword evidence="1" id="KW-0255">Endonuclease</keyword>
<dbReference type="AlphaFoldDB" id="A0A369J7K1"/>
<accession>A0A369J7K1</accession>
<keyword evidence="1" id="KW-0378">Hydrolase</keyword>
<keyword evidence="2" id="KW-1185">Reference proteome</keyword>
<dbReference type="Proteomes" id="UP000076154">
    <property type="component" value="Unassembled WGS sequence"/>
</dbReference>
<dbReference type="InParanoid" id="A0A369J7K1"/>
<reference evidence="1" key="1">
    <citation type="submission" date="2018-04" db="EMBL/GenBank/DDBJ databases">
        <title>Whole genome sequencing of Hypsizygus marmoreus.</title>
        <authorList>
            <person name="Choi I.-G."/>
            <person name="Min B."/>
            <person name="Kim J.-G."/>
            <person name="Kim S."/>
            <person name="Oh Y.-L."/>
            <person name="Kong W.-S."/>
            <person name="Park H."/>
            <person name="Jeong J."/>
            <person name="Song E.-S."/>
        </authorList>
    </citation>
    <scope>NUCLEOTIDE SEQUENCE [LARGE SCALE GENOMIC DNA]</scope>
    <source>
        <strain evidence="1">51987-8</strain>
    </source>
</reference>
<organism evidence="1 2">
    <name type="scientific">Hypsizygus marmoreus</name>
    <name type="common">White beech mushroom</name>
    <name type="synonym">Agaricus marmoreus</name>
    <dbReference type="NCBI Taxonomy" id="39966"/>
    <lineage>
        <taxon>Eukaryota</taxon>
        <taxon>Fungi</taxon>
        <taxon>Dikarya</taxon>
        <taxon>Basidiomycota</taxon>
        <taxon>Agaricomycotina</taxon>
        <taxon>Agaricomycetes</taxon>
        <taxon>Agaricomycetidae</taxon>
        <taxon>Agaricales</taxon>
        <taxon>Tricholomatineae</taxon>
        <taxon>Lyophyllaceae</taxon>
        <taxon>Hypsizygus</taxon>
    </lineage>
</organism>
<keyword evidence="1" id="KW-0540">Nuclease</keyword>
<sequence>MSTASQANGNVGFCGVLTSHSLVFKMGSFRSRHAMCELARGGKARLLCSPHGYYAAGSEDVDIHRHYPPPPFSVTSHFLKPKHNPSVKIDLQGALAGPGMDISQLANDSPVLDCLCIKLGCGYLEPIKGVGSKSAPTLIGSMDG</sequence>
<protein>
    <submittedName>
        <fullName evidence="1">Flap endonuclease 1</fullName>
    </submittedName>
</protein>
<gene>
    <name evidence="1" type="primary">FEN1_1</name>
    <name evidence="1" type="ORF">Hypma_016454</name>
</gene>